<dbReference type="GO" id="GO:0016279">
    <property type="term" value="F:protein-lysine N-methyltransferase activity"/>
    <property type="evidence" value="ECO:0007669"/>
    <property type="project" value="InterPro"/>
</dbReference>
<evidence type="ECO:0000313" key="2">
    <source>
        <dbReference type="Proteomes" id="UP000800041"/>
    </source>
</evidence>
<reference evidence="1" key="1">
    <citation type="journal article" date="2020" name="Stud. Mycol.">
        <title>101 Dothideomycetes genomes: a test case for predicting lifestyles and emergence of pathogens.</title>
        <authorList>
            <person name="Haridas S."/>
            <person name="Albert R."/>
            <person name="Binder M."/>
            <person name="Bloem J."/>
            <person name="Labutti K."/>
            <person name="Salamov A."/>
            <person name="Andreopoulos B."/>
            <person name="Baker S."/>
            <person name="Barry K."/>
            <person name="Bills G."/>
            <person name="Bluhm B."/>
            <person name="Cannon C."/>
            <person name="Castanera R."/>
            <person name="Culley D."/>
            <person name="Daum C."/>
            <person name="Ezra D."/>
            <person name="Gonzalez J."/>
            <person name="Henrissat B."/>
            <person name="Kuo A."/>
            <person name="Liang C."/>
            <person name="Lipzen A."/>
            <person name="Lutzoni F."/>
            <person name="Magnuson J."/>
            <person name="Mondo S."/>
            <person name="Nolan M."/>
            <person name="Ohm R."/>
            <person name="Pangilinan J."/>
            <person name="Park H.-J."/>
            <person name="Ramirez L."/>
            <person name="Alfaro M."/>
            <person name="Sun H."/>
            <person name="Tritt A."/>
            <person name="Yoshinaga Y."/>
            <person name="Zwiers L.-H."/>
            <person name="Turgeon B."/>
            <person name="Goodwin S."/>
            <person name="Spatafora J."/>
            <person name="Crous P."/>
            <person name="Grigoriev I."/>
        </authorList>
    </citation>
    <scope>NUCLEOTIDE SEQUENCE</scope>
    <source>
        <strain evidence="1">CBS 113979</strain>
    </source>
</reference>
<dbReference type="Proteomes" id="UP000800041">
    <property type="component" value="Unassembled WGS sequence"/>
</dbReference>
<dbReference type="PANTHER" id="PTHR13271">
    <property type="entry name" value="UNCHARACTERIZED PUTATIVE METHYLTRANSFERASE"/>
    <property type="match status" value="1"/>
</dbReference>
<gene>
    <name evidence="1" type="ORF">K402DRAFT_388359</name>
</gene>
<sequence>MSPRSGGLVEWFKQQGGYLHSNIHLLEDEDNGLHFRAKENLKQAATTEVSTQTGHSESLPSSTVACTCPVDLSISISSIKCLVEDPKDDRFSTTKLAGRLPDAAVTYFFLAEQRLLKERSRWYPYIDALPTEDEMSTPLYFSREDLVWLYGTSIYPSDSDPSRSSIEARKEMWQEHWESGRSALQELGANAEPYTWDLFLWAATIFTSRSFTSAAAFPSSTDATFSILYPVIDLFNHRTGAKVVWDFSNGNFSLGLTEAYATGDQIFNNYAPKGNEELLTGYGFTLDSNPCDEVAVRLGRPPGPLHGILKELHPKHFKSETWDPLEGTFYLRGSNHYAGGYSSQQLPCLRGIPPEMFSMIEQMIIFMSGDDAPEGGELIYAAVEEFLPPLRMKLEAITRWDEQLPQEPRNKKQRYAKMYRDGQVAILTEVIRELEAFLATVESQLEDPAEYGA</sequence>
<proteinExistence type="predicted"/>
<dbReference type="Gene3D" id="3.90.1410.10">
    <property type="entry name" value="set domain protein methyltransferase, domain 1"/>
    <property type="match status" value="1"/>
</dbReference>
<dbReference type="InterPro" id="IPR046341">
    <property type="entry name" value="SET_dom_sf"/>
</dbReference>
<accession>A0A6G1HF03</accession>
<protein>
    <submittedName>
        <fullName evidence="1">SET domain-containing protein</fullName>
    </submittedName>
</protein>
<organism evidence="1 2">
    <name type="scientific">Aulographum hederae CBS 113979</name>
    <dbReference type="NCBI Taxonomy" id="1176131"/>
    <lineage>
        <taxon>Eukaryota</taxon>
        <taxon>Fungi</taxon>
        <taxon>Dikarya</taxon>
        <taxon>Ascomycota</taxon>
        <taxon>Pezizomycotina</taxon>
        <taxon>Dothideomycetes</taxon>
        <taxon>Pleosporomycetidae</taxon>
        <taxon>Aulographales</taxon>
        <taxon>Aulographaceae</taxon>
    </lineage>
</organism>
<dbReference type="AlphaFoldDB" id="A0A6G1HF03"/>
<dbReference type="CDD" id="cd19180">
    <property type="entry name" value="SET_SpSET10-like"/>
    <property type="match status" value="1"/>
</dbReference>
<dbReference type="InterPro" id="IPR044432">
    <property type="entry name" value="Set10/Efm1_SET"/>
</dbReference>
<dbReference type="SUPFAM" id="SSF82199">
    <property type="entry name" value="SET domain"/>
    <property type="match status" value="1"/>
</dbReference>
<dbReference type="EMBL" id="ML977138">
    <property type="protein sequence ID" value="KAF1991816.1"/>
    <property type="molecule type" value="Genomic_DNA"/>
</dbReference>
<name>A0A6G1HF03_9PEZI</name>
<evidence type="ECO:0000313" key="1">
    <source>
        <dbReference type="EMBL" id="KAF1991816.1"/>
    </source>
</evidence>
<dbReference type="InterPro" id="IPR050600">
    <property type="entry name" value="SETD3_SETD6_MTase"/>
</dbReference>
<keyword evidence="2" id="KW-1185">Reference proteome</keyword>
<dbReference type="OrthoDB" id="42889at2759"/>